<proteinExistence type="inferred from homology"/>
<dbReference type="Gene3D" id="3.30.342.10">
    <property type="entry name" value="DNA Polymerase, chain B, domain 1"/>
    <property type="match status" value="1"/>
</dbReference>
<dbReference type="PANTHER" id="PTHR10322:SF23">
    <property type="entry name" value="DNA POLYMERASE DELTA CATALYTIC SUBUNIT"/>
    <property type="match status" value="1"/>
</dbReference>
<dbReference type="InterPro" id="IPR017964">
    <property type="entry name" value="DNA-dir_DNA_pol_B_CS"/>
</dbReference>
<dbReference type="PRINTS" id="PR00106">
    <property type="entry name" value="DNAPOLB"/>
</dbReference>
<dbReference type="InterPro" id="IPR050240">
    <property type="entry name" value="DNA_pol_type-B"/>
</dbReference>
<evidence type="ECO:0000256" key="8">
    <source>
        <dbReference type="RuleBase" id="RU000442"/>
    </source>
</evidence>
<dbReference type="InterPro" id="IPR006134">
    <property type="entry name" value="DNA-dir_DNA_pol_B_multi_dom"/>
</dbReference>
<evidence type="ECO:0000256" key="2">
    <source>
        <dbReference type="ARBA" id="ARBA00022679"/>
    </source>
</evidence>
<keyword evidence="3 8" id="KW-0548">Nucleotidyltransferase</keyword>
<dbReference type="STRING" id="1069083.GCA_000371805_00517"/>
<dbReference type="Proteomes" id="UP000053695">
    <property type="component" value="Unassembled WGS sequence"/>
</dbReference>
<evidence type="ECO:0000256" key="5">
    <source>
        <dbReference type="ARBA" id="ARBA00022932"/>
    </source>
</evidence>
<dbReference type="Gene3D" id="1.10.132.60">
    <property type="entry name" value="DNA polymerase family B, C-terminal domain"/>
    <property type="match status" value="1"/>
</dbReference>
<dbReference type="Gene3D" id="3.90.1600.10">
    <property type="entry name" value="Palm domain of DNA polymerase"/>
    <property type="match status" value="1"/>
</dbReference>
<evidence type="ECO:0000256" key="4">
    <source>
        <dbReference type="ARBA" id="ARBA00022705"/>
    </source>
</evidence>
<dbReference type="Gene3D" id="1.10.287.690">
    <property type="entry name" value="Helix hairpin bin"/>
    <property type="match status" value="1"/>
</dbReference>
<dbReference type="FunFam" id="1.10.132.60:FF:000013">
    <property type="entry name" value="DNA polymerase Pol2"/>
    <property type="match status" value="1"/>
</dbReference>
<dbReference type="NCBIfam" id="TIGR00592">
    <property type="entry name" value="pol2"/>
    <property type="match status" value="1"/>
</dbReference>
<dbReference type="InterPro" id="IPR043502">
    <property type="entry name" value="DNA/RNA_pol_sf"/>
</dbReference>
<name>N6VPX1_9EURY</name>
<keyword evidence="6 8" id="KW-0238">DNA-binding</keyword>
<protein>
    <recommendedName>
        <fullName evidence="8">DNA polymerase</fullName>
        <ecNumber evidence="8">2.7.7.7</ecNumber>
    </recommendedName>
</protein>
<evidence type="ECO:0000256" key="6">
    <source>
        <dbReference type="ARBA" id="ARBA00023125"/>
    </source>
</evidence>
<organism evidence="10 11">
    <name type="scientific">Methanocaldococcus villosus KIN24-T80</name>
    <dbReference type="NCBI Taxonomy" id="1069083"/>
    <lineage>
        <taxon>Archaea</taxon>
        <taxon>Methanobacteriati</taxon>
        <taxon>Methanobacteriota</taxon>
        <taxon>Methanomada group</taxon>
        <taxon>Methanococci</taxon>
        <taxon>Methanococcales</taxon>
        <taxon>Methanocaldococcaceae</taxon>
        <taxon>Methanocaldococcus</taxon>
    </lineage>
</organism>
<dbReference type="Pfam" id="PF00136">
    <property type="entry name" value="DNA_pol_B"/>
    <property type="match status" value="1"/>
</dbReference>
<evidence type="ECO:0000256" key="1">
    <source>
        <dbReference type="ARBA" id="ARBA00005755"/>
    </source>
</evidence>
<dbReference type="SUPFAM" id="SSF56672">
    <property type="entry name" value="DNA/RNA polymerases"/>
    <property type="match status" value="1"/>
</dbReference>
<evidence type="ECO:0000256" key="7">
    <source>
        <dbReference type="ARBA" id="ARBA00049244"/>
    </source>
</evidence>
<dbReference type="PROSITE" id="PS00116">
    <property type="entry name" value="DNA_POLYMERASE_B"/>
    <property type="match status" value="1"/>
</dbReference>
<gene>
    <name evidence="10" type="ORF">J422_04865</name>
</gene>
<evidence type="ECO:0000313" key="10">
    <source>
        <dbReference type="EMBL" id="ENN95945.1"/>
    </source>
</evidence>
<dbReference type="InterPro" id="IPR023211">
    <property type="entry name" value="DNA_pol_palm_dom_sf"/>
</dbReference>
<accession>N6VPX1</accession>
<dbReference type="GO" id="GO:0006261">
    <property type="term" value="P:DNA-templated DNA replication"/>
    <property type="evidence" value="ECO:0007669"/>
    <property type="project" value="TreeGrafter"/>
</dbReference>
<dbReference type="AlphaFoldDB" id="N6VPX1"/>
<evidence type="ECO:0000313" key="11">
    <source>
        <dbReference type="Proteomes" id="UP000053695"/>
    </source>
</evidence>
<dbReference type="InterPro" id="IPR036397">
    <property type="entry name" value="RNaseH_sf"/>
</dbReference>
<keyword evidence="2 8" id="KW-0808">Transferase</keyword>
<comment type="catalytic activity">
    <reaction evidence="7 8">
        <text>DNA(n) + a 2'-deoxyribonucleoside 5'-triphosphate = DNA(n+1) + diphosphate</text>
        <dbReference type="Rhea" id="RHEA:22508"/>
        <dbReference type="Rhea" id="RHEA-COMP:17339"/>
        <dbReference type="Rhea" id="RHEA-COMP:17340"/>
        <dbReference type="ChEBI" id="CHEBI:33019"/>
        <dbReference type="ChEBI" id="CHEBI:61560"/>
        <dbReference type="ChEBI" id="CHEBI:173112"/>
        <dbReference type="EC" id="2.7.7.7"/>
    </reaction>
</comment>
<dbReference type="GO" id="GO:0003887">
    <property type="term" value="F:DNA-directed DNA polymerase activity"/>
    <property type="evidence" value="ECO:0007669"/>
    <property type="project" value="UniProtKB-KW"/>
</dbReference>
<keyword evidence="4 8" id="KW-0235">DNA replication</keyword>
<keyword evidence="5 8" id="KW-0239">DNA-directed DNA polymerase</keyword>
<dbReference type="PANTHER" id="PTHR10322">
    <property type="entry name" value="DNA POLYMERASE CATALYTIC SUBUNIT"/>
    <property type="match status" value="1"/>
</dbReference>
<dbReference type="GO" id="GO:0000166">
    <property type="term" value="F:nucleotide binding"/>
    <property type="evidence" value="ECO:0007669"/>
    <property type="project" value="InterPro"/>
</dbReference>
<reference evidence="10 11" key="1">
    <citation type="journal article" date="2013" name="Genome Announc.">
        <title>Draft Genome Sequence of a Highly Flagellated, Fast-Swimming Archaeon, Methanocaldococcus villosus Strain KIN24-T80 (DSM 22612).</title>
        <authorList>
            <person name="Thennarasu S."/>
            <person name="Polireddy D."/>
            <person name="Antony A."/>
            <person name="Yada M.R."/>
            <person name="Algarawi S."/>
            <person name="Sivakumar N."/>
        </authorList>
    </citation>
    <scope>NUCLEOTIDE SEQUENCE [LARGE SCALE GENOMIC DNA]</scope>
    <source>
        <strain evidence="10 11">KIN24-T80</strain>
    </source>
</reference>
<dbReference type="EMBL" id="APMM01000031">
    <property type="protein sequence ID" value="ENN95945.1"/>
    <property type="molecule type" value="Genomic_DNA"/>
</dbReference>
<dbReference type="GO" id="GO:0003677">
    <property type="term" value="F:DNA binding"/>
    <property type="evidence" value="ECO:0007669"/>
    <property type="project" value="UniProtKB-KW"/>
</dbReference>
<dbReference type="EC" id="2.7.7.7" evidence="8"/>
<comment type="similarity">
    <text evidence="1 8">Belongs to the DNA polymerase type-B family.</text>
</comment>
<comment type="caution">
    <text evidence="10">The sequence shown here is derived from an EMBL/GenBank/DDBJ whole genome shotgun (WGS) entry which is preliminary data.</text>
</comment>
<dbReference type="InterPro" id="IPR012337">
    <property type="entry name" value="RNaseH-like_sf"/>
</dbReference>
<dbReference type="SUPFAM" id="SSF53098">
    <property type="entry name" value="Ribonuclease H-like"/>
    <property type="match status" value="1"/>
</dbReference>
<dbReference type="Gene3D" id="3.30.420.10">
    <property type="entry name" value="Ribonuclease H-like superfamily/Ribonuclease H"/>
    <property type="match status" value="1"/>
</dbReference>
<sequence length="516" mass="60635">MVINHTSQEVHIDLYPIARRLLKLTKYSLEDVVYALFGIEKLKIGHENIRLFWEDKDKILIEYSLQDAKYTYKLGEYFLPLEVMFSRIVNQNIFSITRMTSGQMVEYLLMKMAYKENMIVPNKPDEEEYKRRVNESYEGGYVKAEKGMFNDIVYFDFRSLYPSIIITYNISPDTIDCDCCNGEKILNHHFCKKREGLIPKTLKGLIKRRIEVKKRMNEVSDEEKKLLDYEQQSLKILANSHYGYLAYPRARFYSKECAEVVTYLGRKYILMTVEEAEKFGFKVVYIDTDGFYAIYKEKIEKNELIEKAKEFIKYINERLPGNMELEFEGYYKRGIFITKKKYALVDDNNRIIIKGLEFVRRDWANIAKTTQKKVLEALLIEGDIEKAKNIIKEIIKELREGKIKKEDLIIYTQITKDIKEYKTTAPHIELAKRLIREGKKVNVGDVIGYIIVKGAKSISERAKLPEEVDIKDVDINYYIDNQILPPILRVMEAVGVSKNELKKDGKQITLDSFFKT</sequence>
<dbReference type="SMART" id="SM00486">
    <property type="entry name" value="POLBc"/>
    <property type="match status" value="1"/>
</dbReference>
<evidence type="ECO:0000259" key="9">
    <source>
        <dbReference type="Pfam" id="PF00136"/>
    </source>
</evidence>
<dbReference type="PATRIC" id="fig|1069083.5.peg.953"/>
<keyword evidence="11" id="KW-1185">Reference proteome</keyword>
<dbReference type="InterPro" id="IPR042087">
    <property type="entry name" value="DNA_pol_B_thumb"/>
</dbReference>
<feature type="domain" description="DNA-directed DNA polymerase family B multifunctional" evidence="9">
    <location>
        <begin position="102"/>
        <end position="493"/>
    </location>
</feature>
<dbReference type="InterPro" id="IPR006172">
    <property type="entry name" value="DNA-dir_DNA_pol_B"/>
</dbReference>
<evidence type="ECO:0000256" key="3">
    <source>
        <dbReference type="ARBA" id="ARBA00022695"/>
    </source>
</evidence>